<gene>
    <name evidence="2" type="ordered locus">MSWAN_0097</name>
</gene>
<keyword evidence="3" id="KW-1185">Reference proteome</keyword>
<protein>
    <submittedName>
        <fullName evidence="2">Uncharacterized protein</fullName>
    </submittedName>
</protein>
<dbReference type="GeneID" id="10667574"/>
<dbReference type="AlphaFoldDB" id="F6D7R5"/>
<dbReference type="HOGENOM" id="CLU_080337_0_0_2"/>
<feature type="transmembrane region" description="Helical" evidence="1">
    <location>
        <begin position="221"/>
        <end position="243"/>
    </location>
</feature>
<keyword evidence="1" id="KW-0812">Transmembrane</keyword>
<feature type="transmembrane region" description="Helical" evidence="1">
    <location>
        <begin position="263"/>
        <end position="290"/>
    </location>
</feature>
<evidence type="ECO:0000313" key="2">
    <source>
        <dbReference type="EMBL" id="AEG17144.1"/>
    </source>
</evidence>
<dbReference type="eggNOG" id="arCOG10162">
    <property type="taxonomic scope" value="Archaea"/>
</dbReference>
<name>F6D7R5_METPW</name>
<keyword evidence="1" id="KW-0472">Membrane</keyword>
<accession>F6D7R5</accession>
<dbReference type="KEGG" id="mew:MSWAN_0097"/>
<evidence type="ECO:0000313" key="3">
    <source>
        <dbReference type="Proteomes" id="UP000009231"/>
    </source>
</evidence>
<dbReference type="EMBL" id="CP002772">
    <property type="protein sequence ID" value="AEG17144.1"/>
    <property type="molecule type" value="Genomic_DNA"/>
</dbReference>
<dbReference type="RefSeq" id="WP_013824646.1">
    <property type="nucleotide sequence ID" value="NC_015574.1"/>
</dbReference>
<dbReference type="OrthoDB" id="71451at2157"/>
<proteinExistence type="predicted"/>
<evidence type="ECO:0000256" key="1">
    <source>
        <dbReference type="SAM" id="Phobius"/>
    </source>
</evidence>
<feature type="transmembrane region" description="Helical" evidence="1">
    <location>
        <begin position="57"/>
        <end position="84"/>
    </location>
</feature>
<sequence length="302" mass="31913">MVDVKEIKSIRPVSFTLMSSSIHAILAFIFAIILAITFGAVAALVPQLAELGRIIAAFGIAIIIISPISAFLITVTISFISVILYNSLVPRIGGVKLGFEGNEIRSIPVMSFAFIMACIEAIWAFIIGLLLASALAPITGIIGTVAPIIANNTAGFTGSVEGLGTAGVLGALFLIIGLPVMVFIFGFIGHALFAIFYNYLIPRVGGIKLELADIVRKGREITSIPVLPAALAVAVVFTIFGFIRGIINLGLYSMAGNAANGVVSLITTTIGFFIMYFIIVALITIFYNFLAPRIGGVKLELE</sequence>
<feature type="transmembrane region" description="Helical" evidence="1">
    <location>
        <begin position="130"/>
        <end position="150"/>
    </location>
</feature>
<keyword evidence="1" id="KW-1133">Transmembrane helix</keyword>
<feature type="transmembrane region" description="Helical" evidence="1">
    <location>
        <begin position="22"/>
        <end position="45"/>
    </location>
</feature>
<feature type="transmembrane region" description="Helical" evidence="1">
    <location>
        <begin position="170"/>
        <end position="200"/>
    </location>
</feature>
<reference evidence="2 3" key="1">
    <citation type="journal article" date="2014" name="Int. J. Syst. Evol. Microbiol.">
        <title>Methanobacterium paludis sp. nov. and a novel strain of Methanobacterium lacus isolated from northern peatlands.</title>
        <authorList>
            <person name="Cadillo-Quiroz H."/>
            <person name="Brauer S.L."/>
            <person name="Goodson N."/>
            <person name="Yavitt J.B."/>
            <person name="Zinder S.H."/>
        </authorList>
    </citation>
    <scope>NUCLEOTIDE SEQUENCE [LARGE SCALE GENOMIC DNA]</scope>
    <source>
        <strain evidence="3">DSM 25820 / JCM 18151 / SWAN1</strain>
    </source>
</reference>
<feature type="transmembrane region" description="Helical" evidence="1">
    <location>
        <begin position="104"/>
        <end position="123"/>
    </location>
</feature>
<dbReference type="Proteomes" id="UP000009231">
    <property type="component" value="Chromosome"/>
</dbReference>
<organism evidence="2 3">
    <name type="scientific">Methanobacterium paludis (strain DSM 25820 / JCM 18151 / SWAN1)</name>
    <dbReference type="NCBI Taxonomy" id="868131"/>
    <lineage>
        <taxon>Archaea</taxon>
        <taxon>Methanobacteriati</taxon>
        <taxon>Methanobacteriota</taxon>
        <taxon>Methanomada group</taxon>
        <taxon>Methanobacteria</taxon>
        <taxon>Methanobacteriales</taxon>
        <taxon>Methanobacteriaceae</taxon>
        <taxon>Methanobacterium</taxon>
    </lineage>
</organism>